<proteinExistence type="predicted"/>
<evidence type="ECO:0000313" key="1">
    <source>
        <dbReference type="EnsemblPlants" id="AVESA.00010b.r2.5AG0844180.1.CDS.1"/>
    </source>
</evidence>
<organism evidence="1 2">
    <name type="scientific">Avena sativa</name>
    <name type="common">Oat</name>
    <dbReference type="NCBI Taxonomy" id="4498"/>
    <lineage>
        <taxon>Eukaryota</taxon>
        <taxon>Viridiplantae</taxon>
        <taxon>Streptophyta</taxon>
        <taxon>Embryophyta</taxon>
        <taxon>Tracheophyta</taxon>
        <taxon>Spermatophyta</taxon>
        <taxon>Magnoliopsida</taxon>
        <taxon>Liliopsida</taxon>
        <taxon>Poales</taxon>
        <taxon>Poaceae</taxon>
        <taxon>BOP clade</taxon>
        <taxon>Pooideae</taxon>
        <taxon>Poodae</taxon>
        <taxon>Poeae</taxon>
        <taxon>Poeae Chloroplast Group 1 (Aveneae type)</taxon>
        <taxon>Aveninae</taxon>
        <taxon>Avena</taxon>
    </lineage>
</organism>
<name>A0ACD5XL69_AVESA</name>
<accession>A0ACD5XL69</accession>
<keyword evidence="2" id="KW-1185">Reference proteome</keyword>
<dbReference type="EnsemblPlants" id="AVESA.00010b.r2.5AG0844180.1">
    <property type="protein sequence ID" value="AVESA.00010b.r2.5AG0844180.1.CDS.1"/>
    <property type="gene ID" value="AVESA.00010b.r2.5AG0844180"/>
</dbReference>
<evidence type="ECO:0000313" key="2">
    <source>
        <dbReference type="Proteomes" id="UP001732700"/>
    </source>
</evidence>
<dbReference type="Proteomes" id="UP001732700">
    <property type="component" value="Chromosome 5A"/>
</dbReference>
<protein>
    <submittedName>
        <fullName evidence="1">Uncharacterized protein</fullName>
    </submittedName>
</protein>
<sequence length="471" mass="51512">MLIALLFCFVPAVTIYSYTRRSRAEANFHRISDAVVAHQTLVQNADDLLNRPAAIFPVSLATWRDGQRNDNITTADHGPHWRALRHNLTAALLHPSRLGSHDPLHHEAAQALIADLSARGSQGAEVIIRGPISTALFALATRLCFGDLMDGSQRRVMGRVVRDSMAAVAALNPVFDGSALSKLVNWRGFRRISALMDRQAELYLPLIEARRQLSQSGRHRDQALGRTYVDSLLDLRVPVDGDAIGAAGRRALRDGEIVALVFEFLGAATGSAATCVEWTLAHLIDQPEVLEKLRNEIHEKVSGTGGATTLSSSILSGMPYLDAVVIESLRMHPPVPLTLRSAHDEGAKAVGATTVPASGLRVLFSLGDIGRDNRSWTDPDEFRPERFLPGGEAEDVGPLPGRKRIRMMPFGAGHRYCPGVAMGMLHIKCFLAALVHEFEWAPSPEECSGSVDSAFLRVMKKPLRARFTRRT</sequence>
<reference evidence="1" key="1">
    <citation type="submission" date="2021-05" db="EMBL/GenBank/DDBJ databases">
        <authorList>
            <person name="Scholz U."/>
            <person name="Mascher M."/>
            <person name="Fiebig A."/>
        </authorList>
    </citation>
    <scope>NUCLEOTIDE SEQUENCE [LARGE SCALE GENOMIC DNA]</scope>
</reference>
<reference evidence="1" key="2">
    <citation type="submission" date="2025-09" db="UniProtKB">
        <authorList>
            <consortium name="EnsemblPlants"/>
        </authorList>
    </citation>
    <scope>IDENTIFICATION</scope>
</reference>